<comment type="caution">
    <text evidence="5">The sequence shown here is derived from an EMBL/GenBank/DDBJ whole genome shotgun (WGS) entry which is preliminary data.</text>
</comment>
<dbReference type="InterPro" id="IPR000524">
    <property type="entry name" value="Tscrpt_reg_HTH_GntR"/>
</dbReference>
<feature type="domain" description="HTH gntR-type" evidence="4">
    <location>
        <begin position="35"/>
        <end position="105"/>
    </location>
</feature>
<dbReference type="PROSITE" id="PS50949">
    <property type="entry name" value="HTH_GNTR"/>
    <property type="match status" value="1"/>
</dbReference>
<dbReference type="PANTHER" id="PTHR44846:SF17">
    <property type="entry name" value="GNTR-FAMILY TRANSCRIPTIONAL REGULATOR"/>
    <property type="match status" value="1"/>
</dbReference>
<dbReference type="InterPro" id="IPR011663">
    <property type="entry name" value="UTRA"/>
</dbReference>
<evidence type="ECO:0000256" key="2">
    <source>
        <dbReference type="ARBA" id="ARBA00023125"/>
    </source>
</evidence>
<evidence type="ECO:0000259" key="4">
    <source>
        <dbReference type="PROSITE" id="PS50949"/>
    </source>
</evidence>
<dbReference type="InterPro" id="IPR036388">
    <property type="entry name" value="WH-like_DNA-bd_sf"/>
</dbReference>
<dbReference type="Pfam" id="PF00392">
    <property type="entry name" value="GntR"/>
    <property type="match status" value="1"/>
</dbReference>
<dbReference type="SMART" id="SM00866">
    <property type="entry name" value="UTRA"/>
    <property type="match status" value="1"/>
</dbReference>
<dbReference type="InterPro" id="IPR036390">
    <property type="entry name" value="WH_DNA-bd_sf"/>
</dbReference>
<dbReference type="InterPro" id="IPR028978">
    <property type="entry name" value="Chorismate_lyase_/UTRA_dom_sf"/>
</dbReference>
<gene>
    <name evidence="5" type="ORF">GCM10010468_70000</name>
</gene>
<evidence type="ECO:0000313" key="5">
    <source>
        <dbReference type="EMBL" id="GAA3235985.1"/>
    </source>
</evidence>
<keyword evidence="3" id="KW-0804">Transcription</keyword>
<dbReference type="InterPro" id="IPR050679">
    <property type="entry name" value="Bact_HTH_transcr_reg"/>
</dbReference>
<dbReference type="Gene3D" id="3.40.1410.10">
    <property type="entry name" value="Chorismate lyase-like"/>
    <property type="match status" value="1"/>
</dbReference>
<dbReference type="SUPFAM" id="SSF64288">
    <property type="entry name" value="Chorismate lyase-like"/>
    <property type="match status" value="1"/>
</dbReference>
<evidence type="ECO:0000256" key="3">
    <source>
        <dbReference type="ARBA" id="ARBA00023163"/>
    </source>
</evidence>
<sequence length="302" mass="32687">MAVSGHDESLDGPALGVHPRKVIEPEPFRHPQRRGSLVPELTVHLMREIARGVYLPGRPLPSVRELSKPHLGSVSDTVARKALTALVERGVAISKPGVGYFVKDGALAIINDILETQLEYSDAEPLGGPSTLARFPGGPAAPRTLQFVPIASDAATRLVLATLTVRSEMPSPDVAAALSLSDPRMSVIARHRLFQDPAGVPVCLRSSFLPASLAERTLLGSPQEVPGAWQDALSRCLMRPVGSHRTTILGRAAEEWEWLALMLTPHTMVIQRDTITYDATGMPLDFTKSTWPASGVRLYLEH</sequence>
<protein>
    <recommendedName>
        <fullName evidence="4">HTH gntR-type domain-containing protein</fullName>
    </recommendedName>
</protein>
<evidence type="ECO:0000313" key="6">
    <source>
        <dbReference type="Proteomes" id="UP001501237"/>
    </source>
</evidence>
<dbReference type="SMART" id="SM00345">
    <property type="entry name" value="HTH_GNTR"/>
    <property type="match status" value="1"/>
</dbReference>
<name>A0ABP6QR67_9ACTN</name>
<dbReference type="Gene3D" id="1.10.10.10">
    <property type="entry name" value="Winged helix-like DNA-binding domain superfamily/Winged helix DNA-binding domain"/>
    <property type="match status" value="1"/>
</dbReference>
<keyword evidence="2" id="KW-0238">DNA-binding</keyword>
<dbReference type="Proteomes" id="UP001501237">
    <property type="component" value="Unassembled WGS sequence"/>
</dbReference>
<dbReference type="CDD" id="cd07377">
    <property type="entry name" value="WHTH_GntR"/>
    <property type="match status" value="1"/>
</dbReference>
<dbReference type="SUPFAM" id="SSF46785">
    <property type="entry name" value="Winged helix' DNA-binding domain"/>
    <property type="match status" value="1"/>
</dbReference>
<dbReference type="PANTHER" id="PTHR44846">
    <property type="entry name" value="MANNOSYL-D-GLYCERATE TRANSPORT/METABOLISM SYSTEM REPRESSOR MNGR-RELATED"/>
    <property type="match status" value="1"/>
</dbReference>
<dbReference type="Pfam" id="PF07702">
    <property type="entry name" value="UTRA"/>
    <property type="match status" value="1"/>
</dbReference>
<organism evidence="5 6">
    <name type="scientific">Actinocorallia longicatena</name>
    <dbReference type="NCBI Taxonomy" id="111803"/>
    <lineage>
        <taxon>Bacteria</taxon>
        <taxon>Bacillati</taxon>
        <taxon>Actinomycetota</taxon>
        <taxon>Actinomycetes</taxon>
        <taxon>Streptosporangiales</taxon>
        <taxon>Thermomonosporaceae</taxon>
        <taxon>Actinocorallia</taxon>
    </lineage>
</organism>
<proteinExistence type="predicted"/>
<reference evidence="6" key="1">
    <citation type="journal article" date="2019" name="Int. J. Syst. Evol. Microbiol.">
        <title>The Global Catalogue of Microorganisms (GCM) 10K type strain sequencing project: providing services to taxonomists for standard genome sequencing and annotation.</title>
        <authorList>
            <consortium name="The Broad Institute Genomics Platform"/>
            <consortium name="The Broad Institute Genome Sequencing Center for Infectious Disease"/>
            <person name="Wu L."/>
            <person name="Ma J."/>
        </authorList>
    </citation>
    <scope>NUCLEOTIDE SEQUENCE [LARGE SCALE GENOMIC DNA]</scope>
    <source>
        <strain evidence="6">JCM 9377</strain>
    </source>
</reference>
<dbReference type="EMBL" id="BAAAUV010000029">
    <property type="protein sequence ID" value="GAA3235985.1"/>
    <property type="molecule type" value="Genomic_DNA"/>
</dbReference>
<accession>A0ABP6QR67</accession>
<keyword evidence="6" id="KW-1185">Reference proteome</keyword>
<evidence type="ECO:0000256" key="1">
    <source>
        <dbReference type="ARBA" id="ARBA00023015"/>
    </source>
</evidence>
<keyword evidence="1" id="KW-0805">Transcription regulation</keyword>